<name>A0A6C0B956_9ZZZZ</name>
<keyword evidence="1" id="KW-0328">Glycosyltransferase</keyword>
<organism evidence="3">
    <name type="scientific">viral metagenome</name>
    <dbReference type="NCBI Taxonomy" id="1070528"/>
    <lineage>
        <taxon>unclassified sequences</taxon>
        <taxon>metagenomes</taxon>
        <taxon>organismal metagenomes</taxon>
    </lineage>
</organism>
<evidence type="ECO:0000313" key="3">
    <source>
        <dbReference type="EMBL" id="QHS88580.1"/>
    </source>
</evidence>
<dbReference type="Pfam" id="PF01531">
    <property type="entry name" value="Glyco_transf_11"/>
    <property type="match status" value="1"/>
</dbReference>
<dbReference type="GO" id="GO:0005975">
    <property type="term" value="P:carbohydrate metabolic process"/>
    <property type="evidence" value="ECO:0007669"/>
    <property type="project" value="InterPro"/>
</dbReference>
<accession>A0A6C0B956</accession>
<evidence type="ECO:0000256" key="2">
    <source>
        <dbReference type="ARBA" id="ARBA00022679"/>
    </source>
</evidence>
<dbReference type="PANTHER" id="PTHR11927:SF9">
    <property type="entry name" value="L-FUCOSYLTRANSFERASE"/>
    <property type="match status" value="1"/>
</dbReference>
<keyword evidence="2" id="KW-0808">Transferase</keyword>
<dbReference type="InterPro" id="IPR002516">
    <property type="entry name" value="Glyco_trans_11"/>
</dbReference>
<dbReference type="PANTHER" id="PTHR11927">
    <property type="entry name" value="GALACTOSIDE 2-L-FUCOSYLTRANSFERASE"/>
    <property type="match status" value="1"/>
</dbReference>
<dbReference type="GO" id="GO:0008107">
    <property type="term" value="F:galactoside 2-alpha-L-fucosyltransferase activity"/>
    <property type="evidence" value="ECO:0007669"/>
    <property type="project" value="InterPro"/>
</dbReference>
<proteinExistence type="predicted"/>
<dbReference type="CDD" id="cd11301">
    <property type="entry name" value="Fut1_Fut2_like"/>
    <property type="match status" value="1"/>
</dbReference>
<evidence type="ECO:0008006" key="4">
    <source>
        <dbReference type="Google" id="ProtNLM"/>
    </source>
</evidence>
<evidence type="ECO:0000256" key="1">
    <source>
        <dbReference type="ARBA" id="ARBA00022676"/>
    </source>
</evidence>
<dbReference type="AlphaFoldDB" id="A0A6C0B956"/>
<sequence length="266" mass="31638">MGGLGNQLFQIFASISYAYKSNNTFNFLNVERLGDRFTFWNTFFSKLKPYLIQQLPPLSIVSENGFHYNDIQTSNFVQKNVILHGYFQSEQYFKEYYPQLYTLIDIDGMKNTLLQKINVDLTNSISMHFRLGDYKYKQDYHPIAPYAYYEKALLHIQELYPMQFTIIYFCEEEDVDYVVGMINKLKQPFPQFTFTRGDNQLQDWEQMLFMSLCKHNIIVNSTFSWWGAYFNSNPTKIVCYPSLWFGPQIKHDTKDLCPPEWIKINV</sequence>
<protein>
    <recommendedName>
        <fullName evidence="4">Glycosyl transferase family 11</fullName>
    </recommendedName>
</protein>
<dbReference type="EMBL" id="MN739100">
    <property type="protein sequence ID" value="QHS88580.1"/>
    <property type="molecule type" value="Genomic_DNA"/>
</dbReference>
<reference evidence="3" key="1">
    <citation type="journal article" date="2020" name="Nature">
        <title>Giant virus diversity and host interactions through global metagenomics.</title>
        <authorList>
            <person name="Schulz F."/>
            <person name="Roux S."/>
            <person name="Paez-Espino D."/>
            <person name="Jungbluth S."/>
            <person name="Walsh D.A."/>
            <person name="Denef V.J."/>
            <person name="McMahon K.D."/>
            <person name="Konstantinidis K.T."/>
            <person name="Eloe-Fadrosh E.A."/>
            <person name="Kyrpides N.C."/>
            <person name="Woyke T."/>
        </authorList>
    </citation>
    <scope>NUCLEOTIDE SEQUENCE</scope>
    <source>
        <strain evidence="3">GVMAG-M-3300010158-55</strain>
    </source>
</reference>
<dbReference type="GO" id="GO:0016020">
    <property type="term" value="C:membrane"/>
    <property type="evidence" value="ECO:0007669"/>
    <property type="project" value="InterPro"/>
</dbReference>